<keyword evidence="2" id="KW-0067">ATP-binding</keyword>
<evidence type="ECO:0000313" key="5">
    <source>
        <dbReference type="EMBL" id="KAK7865828.1"/>
    </source>
</evidence>
<comment type="caution">
    <text evidence="5">The sequence shown here is derived from an EMBL/GenBank/DDBJ whole genome shotgun (WGS) entry which is preliminary data.</text>
</comment>
<dbReference type="Gene3D" id="1.10.1420.10">
    <property type="match status" value="1"/>
</dbReference>
<sequence>MEEVEKGNYLIKSSFDPDLEEYRSTMDAALKDMENQVPKVASDLGLEAGKSVKLESSPHLGYYCRITLKEEKILRNKKQYEIIDTSKSGVRFRNAKMSHLNSTYQEAWSKYNEQQKSVVTDLIDVAASYAESLHSLGNVTAQLDVLTSFANVAKACPQNPYVRPVMHEMGSGVLSLKQVRHPCIELSVQFVANDVYFKQGECTFSIITGPNMGGKSTYIRSVGVIVLLAQMGCFVPCESAEISVVDGILARVGADDCQVKGMSTFMKEMVETSSILRTATKNSLVIIDELGRGTSTYEGCGIAWAIAEHLAKEVKAFCLFATHFHELTHLAEEVSTVQNYHVEAIITKDKLALTHDVKPGPSDESFGIHVAEMAGFPQHVIDDAKSKQAELEDYQGLNFASDRASKRTIIKEGKEIMNEFLEKCKKLDVDKMSESEVMQEIDKYKEEVKAKNNPYIEALFLQLSS</sequence>
<keyword evidence="3" id="KW-0238">DNA-binding</keyword>
<dbReference type="GO" id="GO:0030983">
    <property type="term" value="F:mismatched DNA binding"/>
    <property type="evidence" value="ECO:0007669"/>
    <property type="project" value="InterPro"/>
</dbReference>
<dbReference type="AlphaFoldDB" id="A0AAN9Z2P7"/>
<dbReference type="GO" id="GO:0006298">
    <property type="term" value="P:mismatch repair"/>
    <property type="evidence" value="ECO:0007669"/>
    <property type="project" value="InterPro"/>
</dbReference>
<dbReference type="InterPro" id="IPR045076">
    <property type="entry name" value="MutS"/>
</dbReference>
<dbReference type="GO" id="GO:0006312">
    <property type="term" value="P:mitotic recombination"/>
    <property type="evidence" value="ECO:0007669"/>
    <property type="project" value="TreeGrafter"/>
</dbReference>
<dbReference type="Proteomes" id="UP001378592">
    <property type="component" value="Unassembled WGS sequence"/>
</dbReference>
<dbReference type="InterPro" id="IPR000432">
    <property type="entry name" value="DNA_mismatch_repair_MutS_C"/>
</dbReference>
<dbReference type="GO" id="GO:0032301">
    <property type="term" value="C:MutSalpha complex"/>
    <property type="evidence" value="ECO:0007669"/>
    <property type="project" value="TreeGrafter"/>
</dbReference>
<dbReference type="SUPFAM" id="SSF48334">
    <property type="entry name" value="DNA repair protein MutS, domain III"/>
    <property type="match status" value="1"/>
</dbReference>
<dbReference type="PANTHER" id="PTHR11361:SF35">
    <property type="entry name" value="DNA MISMATCH REPAIR PROTEIN MSH2"/>
    <property type="match status" value="1"/>
</dbReference>
<dbReference type="PANTHER" id="PTHR11361">
    <property type="entry name" value="DNA MISMATCH REPAIR PROTEIN MUTS FAMILY MEMBER"/>
    <property type="match status" value="1"/>
</dbReference>
<dbReference type="InterPro" id="IPR027417">
    <property type="entry name" value="P-loop_NTPase"/>
</dbReference>
<evidence type="ECO:0000313" key="6">
    <source>
        <dbReference type="Proteomes" id="UP001378592"/>
    </source>
</evidence>
<keyword evidence="1" id="KW-0547">Nucleotide-binding</keyword>
<keyword evidence="6" id="KW-1185">Reference proteome</keyword>
<dbReference type="InterPro" id="IPR036187">
    <property type="entry name" value="DNA_mismatch_repair_MutS_sf"/>
</dbReference>
<evidence type="ECO:0000259" key="4">
    <source>
        <dbReference type="PROSITE" id="PS00486"/>
    </source>
</evidence>
<protein>
    <recommendedName>
        <fullName evidence="4">DNA mismatch repair proteins mutS family domain-containing protein</fullName>
    </recommendedName>
</protein>
<evidence type="ECO:0000256" key="1">
    <source>
        <dbReference type="ARBA" id="ARBA00022741"/>
    </source>
</evidence>
<feature type="domain" description="DNA mismatch repair proteins mutS family" evidence="4">
    <location>
        <begin position="283"/>
        <end position="299"/>
    </location>
</feature>
<dbReference type="EMBL" id="JAZDUA010000165">
    <property type="protein sequence ID" value="KAK7865828.1"/>
    <property type="molecule type" value="Genomic_DNA"/>
</dbReference>
<organism evidence="5 6">
    <name type="scientific">Gryllus longicercus</name>
    <dbReference type="NCBI Taxonomy" id="2509291"/>
    <lineage>
        <taxon>Eukaryota</taxon>
        <taxon>Metazoa</taxon>
        <taxon>Ecdysozoa</taxon>
        <taxon>Arthropoda</taxon>
        <taxon>Hexapoda</taxon>
        <taxon>Insecta</taxon>
        <taxon>Pterygota</taxon>
        <taxon>Neoptera</taxon>
        <taxon>Polyneoptera</taxon>
        <taxon>Orthoptera</taxon>
        <taxon>Ensifera</taxon>
        <taxon>Gryllidea</taxon>
        <taxon>Grylloidea</taxon>
        <taxon>Gryllidae</taxon>
        <taxon>Gryllinae</taxon>
        <taxon>Gryllus</taxon>
    </lineage>
</organism>
<dbReference type="SMART" id="SM00534">
    <property type="entry name" value="MUTSac"/>
    <property type="match status" value="1"/>
</dbReference>
<evidence type="ECO:0000256" key="2">
    <source>
        <dbReference type="ARBA" id="ARBA00022840"/>
    </source>
</evidence>
<dbReference type="SUPFAM" id="SSF52540">
    <property type="entry name" value="P-loop containing nucleoside triphosphate hydrolases"/>
    <property type="match status" value="1"/>
</dbReference>
<dbReference type="Pfam" id="PF00488">
    <property type="entry name" value="MutS_V"/>
    <property type="match status" value="1"/>
</dbReference>
<reference evidence="5 6" key="1">
    <citation type="submission" date="2024-03" db="EMBL/GenBank/DDBJ databases">
        <title>The genome assembly and annotation of the cricket Gryllus longicercus Weissman &amp; Gray.</title>
        <authorList>
            <person name="Szrajer S."/>
            <person name="Gray D."/>
            <person name="Ylla G."/>
        </authorList>
    </citation>
    <scope>NUCLEOTIDE SEQUENCE [LARGE SCALE GENOMIC DNA]</scope>
    <source>
        <strain evidence="5">DAG 2021-001</strain>
        <tissue evidence="5">Whole body minus gut</tissue>
    </source>
</reference>
<dbReference type="FunFam" id="3.40.50.300:FF:000523">
    <property type="entry name" value="DNA mismatch repair protein"/>
    <property type="match status" value="1"/>
</dbReference>
<dbReference type="PROSITE" id="PS00486">
    <property type="entry name" value="DNA_MISMATCH_REPAIR_2"/>
    <property type="match status" value="1"/>
</dbReference>
<dbReference type="InterPro" id="IPR007861">
    <property type="entry name" value="DNA_mismatch_repair_MutS_clamp"/>
</dbReference>
<dbReference type="Gene3D" id="3.40.50.300">
    <property type="entry name" value="P-loop containing nucleotide triphosphate hydrolases"/>
    <property type="match status" value="1"/>
</dbReference>
<dbReference type="GO" id="GO:0140664">
    <property type="term" value="F:ATP-dependent DNA damage sensor activity"/>
    <property type="evidence" value="ECO:0007669"/>
    <property type="project" value="InterPro"/>
</dbReference>
<name>A0AAN9Z2P7_9ORTH</name>
<gene>
    <name evidence="5" type="ORF">R5R35_001284</name>
</gene>
<dbReference type="Pfam" id="PF05190">
    <property type="entry name" value="MutS_IV"/>
    <property type="match status" value="1"/>
</dbReference>
<dbReference type="GO" id="GO:0005524">
    <property type="term" value="F:ATP binding"/>
    <property type="evidence" value="ECO:0007669"/>
    <property type="project" value="UniProtKB-KW"/>
</dbReference>
<accession>A0AAN9Z2P7</accession>
<evidence type="ECO:0000256" key="3">
    <source>
        <dbReference type="ARBA" id="ARBA00023125"/>
    </source>
</evidence>
<proteinExistence type="predicted"/>